<dbReference type="Pfam" id="PF04339">
    <property type="entry name" value="FemAB_like"/>
    <property type="match status" value="1"/>
</dbReference>
<sequence length="396" mass="46282">MFCSNTNNALFFFSVDEIPEKIWQSLNCENNKYFGRCFLKSIEKNHSNITFFYIVLIDEDKNTTAFASIQIVNFYIDGIRNDLELLVRKIKNIGRKLHIIPNKKPLKLLICGNTFVSGEHGVFIKKNQNKKLIIKELAKAISHFSSSNKKLKADAYLLKDFVNESLFITNELKEDHYHPFLVEPNMLLTISKNWKTFDDYLASMKTKFRVKARKAFKQSNFLKIEEVTSKNIDEQLPKMTALYQKVADNADFNLGNFNLATYKDFKEKLGENYILKTYWLEDRIVGFISGIINQNSLDAHFVGIDYELNREYAIYQRMLYDYIEIAINKQLKTLNFGRTASEIKSSVGAVPQDLTMYLRHKKTITNKILKLFLQRVQPTPFQQKFPFKKTTPINEK</sequence>
<dbReference type="Proteomes" id="UP000245670">
    <property type="component" value="Unassembled WGS sequence"/>
</dbReference>
<evidence type="ECO:0000313" key="1">
    <source>
        <dbReference type="EMBL" id="PWG06212.1"/>
    </source>
</evidence>
<dbReference type="SUPFAM" id="SSF55729">
    <property type="entry name" value="Acyl-CoA N-acyltransferases (Nat)"/>
    <property type="match status" value="1"/>
</dbReference>
<protein>
    <submittedName>
        <fullName evidence="1">GNAT family N-acetyltransferase</fullName>
    </submittedName>
</protein>
<organism evidence="1 2">
    <name type="scientific">Polaribacter aquimarinus</name>
    <dbReference type="NCBI Taxonomy" id="2100726"/>
    <lineage>
        <taxon>Bacteria</taxon>
        <taxon>Pseudomonadati</taxon>
        <taxon>Bacteroidota</taxon>
        <taxon>Flavobacteriia</taxon>
        <taxon>Flavobacteriales</taxon>
        <taxon>Flavobacteriaceae</taxon>
    </lineage>
</organism>
<proteinExistence type="predicted"/>
<evidence type="ECO:0000313" key="2">
    <source>
        <dbReference type="Proteomes" id="UP000245670"/>
    </source>
</evidence>
<dbReference type="AlphaFoldDB" id="A0A2U2JD27"/>
<accession>A0A2U2JD27</accession>
<dbReference type="InterPro" id="IPR007434">
    <property type="entry name" value="FemAB-like"/>
</dbReference>
<keyword evidence="1" id="KW-0808">Transferase</keyword>
<name>A0A2U2JD27_9FLAO</name>
<reference evidence="1 2" key="1">
    <citation type="submission" date="2018-05" db="EMBL/GenBank/DDBJ databases">
        <title>Polaribacter aquimarinus sp. nov., isolated from sediment in a sediment of sea.</title>
        <authorList>
            <person name="Lu D."/>
        </authorList>
    </citation>
    <scope>NUCLEOTIDE SEQUENCE [LARGE SCALE GENOMIC DNA]</scope>
    <source>
        <strain evidence="1 2">ZY113</strain>
    </source>
</reference>
<dbReference type="EMBL" id="QFFG01000002">
    <property type="protein sequence ID" value="PWG06212.1"/>
    <property type="molecule type" value="Genomic_DNA"/>
</dbReference>
<keyword evidence="2" id="KW-1185">Reference proteome</keyword>
<dbReference type="GO" id="GO:0016740">
    <property type="term" value="F:transferase activity"/>
    <property type="evidence" value="ECO:0007669"/>
    <property type="project" value="UniProtKB-KW"/>
</dbReference>
<dbReference type="Gene3D" id="3.40.630.30">
    <property type="match status" value="1"/>
</dbReference>
<gene>
    <name evidence="1" type="ORF">DIS07_04090</name>
</gene>
<comment type="caution">
    <text evidence="1">The sequence shown here is derived from an EMBL/GenBank/DDBJ whole genome shotgun (WGS) entry which is preliminary data.</text>
</comment>
<dbReference type="InterPro" id="IPR016181">
    <property type="entry name" value="Acyl_CoA_acyltransferase"/>
</dbReference>
<dbReference type="OrthoDB" id="240921at2"/>